<evidence type="ECO:0000313" key="11">
    <source>
        <dbReference type="Proteomes" id="UP000317839"/>
    </source>
</evidence>
<name>A0A545TI07_9GAMM</name>
<keyword evidence="11" id="KW-1185">Reference proteome</keyword>
<evidence type="ECO:0000256" key="6">
    <source>
        <dbReference type="ARBA" id="ARBA00022777"/>
    </source>
</evidence>
<dbReference type="InterPro" id="IPR005467">
    <property type="entry name" value="His_kinase_dom"/>
</dbReference>
<keyword evidence="7 8" id="KW-1133">Transmembrane helix</keyword>
<evidence type="ECO:0000259" key="9">
    <source>
        <dbReference type="PROSITE" id="PS50109"/>
    </source>
</evidence>
<comment type="caution">
    <text evidence="10">The sequence shown here is derived from an EMBL/GenBank/DDBJ whole genome shotgun (WGS) entry which is preliminary data.</text>
</comment>
<evidence type="ECO:0000256" key="1">
    <source>
        <dbReference type="ARBA" id="ARBA00000085"/>
    </source>
</evidence>
<dbReference type="Pfam" id="PF00512">
    <property type="entry name" value="HisKA"/>
    <property type="match status" value="1"/>
</dbReference>
<dbReference type="InterPro" id="IPR003594">
    <property type="entry name" value="HATPase_dom"/>
</dbReference>
<dbReference type="Gene3D" id="6.10.340.10">
    <property type="match status" value="1"/>
</dbReference>
<dbReference type="InterPro" id="IPR050428">
    <property type="entry name" value="TCS_sensor_his_kinase"/>
</dbReference>
<evidence type="ECO:0000256" key="8">
    <source>
        <dbReference type="SAM" id="Phobius"/>
    </source>
</evidence>
<dbReference type="SMART" id="SM00388">
    <property type="entry name" value="HisKA"/>
    <property type="match status" value="1"/>
</dbReference>
<evidence type="ECO:0000256" key="4">
    <source>
        <dbReference type="ARBA" id="ARBA00022679"/>
    </source>
</evidence>
<evidence type="ECO:0000256" key="7">
    <source>
        <dbReference type="ARBA" id="ARBA00022989"/>
    </source>
</evidence>
<keyword evidence="8" id="KW-0472">Membrane</keyword>
<reference evidence="10 11" key="1">
    <citation type="submission" date="2019-06" db="EMBL/GenBank/DDBJ databases">
        <title>Draft genome of Aliikangiella marina GYP-15.</title>
        <authorList>
            <person name="Wang G."/>
        </authorList>
    </citation>
    <scope>NUCLEOTIDE SEQUENCE [LARGE SCALE GENOMIC DNA]</scope>
    <source>
        <strain evidence="10 11">GYP-15</strain>
    </source>
</reference>
<dbReference type="InterPro" id="IPR036097">
    <property type="entry name" value="HisK_dim/P_sf"/>
</dbReference>
<evidence type="ECO:0000256" key="2">
    <source>
        <dbReference type="ARBA" id="ARBA00012438"/>
    </source>
</evidence>
<dbReference type="Pfam" id="PF02518">
    <property type="entry name" value="HATPase_c"/>
    <property type="match status" value="1"/>
</dbReference>
<dbReference type="Proteomes" id="UP000317839">
    <property type="component" value="Unassembled WGS sequence"/>
</dbReference>
<feature type="domain" description="Histidine kinase" evidence="9">
    <location>
        <begin position="487"/>
        <end position="701"/>
    </location>
</feature>
<keyword evidence="3" id="KW-0597">Phosphoprotein</keyword>
<accession>A0A545TI07</accession>
<dbReference type="InterPro" id="IPR003661">
    <property type="entry name" value="HisK_dim/P_dom"/>
</dbReference>
<keyword evidence="6" id="KW-0418">Kinase</keyword>
<dbReference type="OrthoDB" id="6735159at2"/>
<dbReference type="SMART" id="SM00387">
    <property type="entry name" value="HATPase_c"/>
    <property type="match status" value="1"/>
</dbReference>
<dbReference type="EMBL" id="VIKR01000001">
    <property type="protein sequence ID" value="TQV76869.1"/>
    <property type="molecule type" value="Genomic_DNA"/>
</dbReference>
<keyword evidence="4" id="KW-0808">Transferase</keyword>
<comment type="catalytic activity">
    <reaction evidence="1">
        <text>ATP + protein L-histidine = ADP + protein N-phospho-L-histidine.</text>
        <dbReference type="EC" id="2.7.13.3"/>
    </reaction>
</comment>
<dbReference type="EC" id="2.7.13.3" evidence="2"/>
<organism evidence="10 11">
    <name type="scientific">Aliikangiella marina</name>
    <dbReference type="NCBI Taxonomy" id="1712262"/>
    <lineage>
        <taxon>Bacteria</taxon>
        <taxon>Pseudomonadati</taxon>
        <taxon>Pseudomonadota</taxon>
        <taxon>Gammaproteobacteria</taxon>
        <taxon>Oceanospirillales</taxon>
        <taxon>Pleioneaceae</taxon>
        <taxon>Aliikangiella</taxon>
    </lineage>
</organism>
<dbReference type="SUPFAM" id="SSF47384">
    <property type="entry name" value="Homodimeric domain of signal transducing histidine kinase"/>
    <property type="match status" value="1"/>
</dbReference>
<dbReference type="PROSITE" id="PS50109">
    <property type="entry name" value="HIS_KIN"/>
    <property type="match status" value="1"/>
</dbReference>
<dbReference type="SUPFAM" id="SSF55874">
    <property type="entry name" value="ATPase domain of HSP90 chaperone/DNA topoisomerase II/histidine kinase"/>
    <property type="match status" value="1"/>
</dbReference>
<proteinExistence type="predicted"/>
<evidence type="ECO:0000313" key="10">
    <source>
        <dbReference type="EMBL" id="TQV76869.1"/>
    </source>
</evidence>
<dbReference type="GO" id="GO:0000155">
    <property type="term" value="F:phosphorelay sensor kinase activity"/>
    <property type="evidence" value="ECO:0007669"/>
    <property type="project" value="InterPro"/>
</dbReference>
<evidence type="ECO:0000256" key="5">
    <source>
        <dbReference type="ARBA" id="ARBA00022692"/>
    </source>
</evidence>
<dbReference type="Gene3D" id="3.30.565.10">
    <property type="entry name" value="Histidine kinase-like ATPase, C-terminal domain"/>
    <property type="match status" value="1"/>
</dbReference>
<sequence length="701" mass="79400">MNINPLRWQLKTKFISILLVVLLIPIASVVLLKEVEKTLVDNLKQNLLLTSKLYSLQLESNSNWFYDSRLPDTESAIADELFVFPLQQEIVLDGFFDEWEFLEHFRANLKVLDRSADPDTMGFLMGAVKENLYLSFQITDEHIIYWQPVQTSSQESSRGGGNATNYRSELIVVSFIDNNNIPQRIFIKPIAPGKIPVEKISQGELKVDWRYSAYWVETADGFNVEVKFPNGLMPTYLQVRYFDVDKPQQTIHEKVIASSLLDLNPVVWPSASLDKYVKTLTVNPGQRVWVLDTKGRVMARHGDLRPPIQERTFLSAIADWIFAPQISPLVDHRSSKLRLSSPVIQDALTLGPSSAIESELKSDFSVALAASPIIADGQVLGAVMIEENVARVQFVQRKTLSQMLYVMGAIIFGVIGLLGWYVSKLVGRISKLRKQVTTLVDEQGRMRIPAELDVYEGDEIDELNKAFVRMGNKLYDYHDYLEKLASRLSHELRTPIAVVRSSLDNLLLTHREEADTETIKRALVGTERLGEIITRMRQASGVKEAMQSANFEEIDLTDFLTHMVAGFQQTFKSTEFKLKHPDKPVVRSVSPDLLAEMMDKLLSNAIDFSQSQHPVIVELVHDRDSTFLNISNTGPLIEKKNLRKIFQSLVSIRDKRNESTPNLGLGLYVVRLIAEFHGAKVKAANREDATGVVFSVIWRNK</sequence>
<dbReference type="PANTHER" id="PTHR45436">
    <property type="entry name" value="SENSOR HISTIDINE KINASE YKOH"/>
    <property type="match status" value="1"/>
</dbReference>
<dbReference type="AlphaFoldDB" id="A0A545TI07"/>
<dbReference type="Gene3D" id="1.10.287.130">
    <property type="match status" value="1"/>
</dbReference>
<evidence type="ECO:0000256" key="3">
    <source>
        <dbReference type="ARBA" id="ARBA00022553"/>
    </source>
</evidence>
<dbReference type="PANTHER" id="PTHR45436:SF5">
    <property type="entry name" value="SENSOR HISTIDINE KINASE TRCS"/>
    <property type="match status" value="1"/>
</dbReference>
<dbReference type="InterPro" id="IPR036890">
    <property type="entry name" value="HATPase_C_sf"/>
</dbReference>
<feature type="transmembrane region" description="Helical" evidence="8">
    <location>
        <begin position="403"/>
        <end position="423"/>
    </location>
</feature>
<protein>
    <recommendedName>
        <fullName evidence="2">histidine kinase</fullName>
        <ecNumber evidence="2">2.7.13.3</ecNumber>
    </recommendedName>
</protein>
<keyword evidence="5 8" id="KW-0812">Transmembrane</keyword>
<gene>
    <name evidence="10" type="ORF">FLL45_02630</name>
</gene>
<dbReference type="RefSeq" id="WP_142888229.1">
    <property type="nucleotide sequence ID" value="NZ_VIKR01000001.1"/>
</dbReference>
<dbReference type="CDD" id="cd00082">
    <property type="entry name" value="HisKA"/>
    <property type="match status" value="1"/>
</dbReference>